<accession>D5WNG7</accession>
<keyword evidence="1" id="KW-0614">Plasmid</keyword>
<organism evidence="1 2">
    <name type="scientific">Paraburkholderia atlantica</name>
    <dbReference type="NCBI Taxonomy" id="2654982"/>
    <lineage>
        <taxon>Bacteria</taxon>
        <taxon>Pseudomonadati</taxon>
        <taxon>Pseudomonadota</taxon>
        <taxon>Betaproteobacteria</taxon>
        <taxon>Burkholderiales</taxon>
        <taxon>Burkholderiaceae</taxon>
        <taxon>Paraburkholderia</taxon>
    </lineage>
</organism>
<dbReference type="Proteomes" id="UP000002190">
    <property type="component" value="Plasmid pBC201"/>
</dbReference>
<reference evidence="1 2" key="2">
    <citation type="journal article" date="2012" name="J. Bacteriol.">
        <title>Genome Sequences of Burkholderia sp. Strains CCGE1002 and H160, Isolated from Legume Nodules in Mexico and Brazil.</title>
        <authorList>
            <person name="Ormeno-Orrillo E."/>
            <person name="Rogel M.A."/>
            <person name="Chueire L.M."/>
            <person name="Tiedje J.M."/>
            <person name="Martinez-Romero E."/>
            <person name="Hungria M."/>
        </authorList>
    </citation>
    <scope>NUCLEOTIDE SEQUENCE [LARGE SCALE GENOMIC DNA]</scope>
    <source>
        <strain evidence="1 2">CCGE1002</strain>
        <plasmid evidence="2">pBC201</plasmid>
    </source>
</reference>
<evidence type="ECO:0000313" key="1">
    <source>
        <dbReference type="EMBL" id="ADG20846.1"/>
    </source>
</evidence>
<name>D5WNG7_PARAM</name>
<dbReference type="AlphaFoldDB" id="D5WNG7"/>
<reference evidence="2" key="1">
    <citation type="submission" date="2010-04" db="EMBL/GenBank/DDBJ databases">
        <title>Complete sequence of plasmid 1 of Burkholderia sp. CCGE1002.</title>
        <authorList>
            <consortium name="US DOE Joint Genome Institute"/>
            <person name="Lucas S."/>
            <person name="Copeland A."/>
            <person name="Lapidus A."/>
            <person name="Cheng J.-F."/>
            <person name="Bruce D."/>
            <person name="Goodwin L."/>
            <person name="Pitluck S."/>
            <person name="Chertkov O."/>
            <person name="Detter J.C."/>
            <person name="Han C."/>
            <person name="Tapia R."/>
            <person name="Land M."/>
            <person name="Hauser L."/>
            <person name="Kyrpides N."/>
            <person name="Ovchinnikova G."/>
            <person name="Martinez-Romero E."/>
            <person name="Hernandez M.A.R."/>
            <person name="Tiedje J.M."/>
            <person name="Woyke T."/>
        </authorList>
    </citation>
    <scope>NUCLEOTIDE SEQUENCE [LARGE SCALE GENOMIC DNA]</scope>
    <source>
        <strain evidence="2">CCGE1002</strain>
        <plasmid evidence="2">pBC201</plasmid>
    </source>
</reference>
<proteinExistence type="predicted"/>
<gene>
    <name evidence="1" type="ordered locus">BC1002_7093</name>
</gene>
<protein>
    <submittedName>
        <fullName evidence="1">Uncharacterized protein</fullName>
    </submittedName>
</protein>
<dbReference type="KEGG" id="bge:BC1002_7093"/>
<evidence type="ECO:0000313" key="2">
    <source>
        <dbReference type="Proteomes" id="UP000002190"/>
    </source>
</evidence>
<geneLocation type="plasmid" evidence="1 2">
    <name>pBC201</name>
</geneLocation>
<sequence>MLRAARKARNYVAHYAVDELKLLGKVSNGIERWHEVMASKLQDIPLGKIIVAVLLSRNSAEETPTQDAVDAYPAKIALWVVGKNA</sequence>
<dbReference type="EMBL" id="CP002016">
    <property type="protein sequence ID" value="ADG20846.1"/>
    <property type="molecule type" value="Genomic_DNA"/>
</dbReference>
<dbReference type="HOGENOM" id="CLU_2506418_0_0_4"/>